<evidence type="ECO:0000313" key="1">
    <source>
        <dbReference type="EMBL" id="KAI0093389.1"/>
    </source>
</evidence>
<organism evidence="1 2">
    <name type="scientific">Irpex rosettiformis</name>
    <dbReference type="NCBI Taxonomy" id="378272"/>
    <lineage>
        <taxon>Eukaryota</taxon>
        <taxon>Fungi</taxon>
        <taxon>Dikarya</taxon>
        <taxon>Basidiomycota</taxon>
        <taxon>Agaricomycotina</taxon>
        <taxon>Agaricomycetes</taxon>
        <taxon>Polyporales</taxon>
        <taxon>Irpicaceae</taxon>
        <taxon>Irpex</taxon>
    </lineage>
</organism>
<proteinExistence type="predicted"/>
<dbReference type="Proteomes" id="UP001055072">
    <property type="component" value="Unassembled WGS sequence"/>
</dbReference>
<comment type="caution">
    <text evidence="1">The sequence shown here is derived from an EMBL/GenBank/DDBJ whole genome shotgun (WGS) entry which is preliminary data.</text>
</comment>
<reference evidence="1" key="1">
    <citation type="journal article" date="2021" name="Environ. Microbiol.">
        <title>Gene family expansions and transcriptome signatures uncover fungal adaptations to wood decay.</title>
        <authorList>
            <person name="Hage H."/>
            <person name="Miyauchi S."/>
            <person name="Viragh M."/>
            <person name="Drula E."/>
            <person name="Min B."/>
            <person name="Chaduli D."/>
            <person name="Navarro D."/>
            <person name="Favel A."/>
            <person name="Norest M."/>
            <person name="Lesage-Meessen L."/>
            <person name="Balint B."/>
            <person name="Merenyi Z."/>
            <person name="de Eugenio L."/>
            <person name="Morin E."/>
            <person name="Martinez A.T."/>
            <person name="Baldrian P."/>
            <person name="Stursova M."/>
            <person name="Martinez M.J."/>
            <person name="Novotny C."/>
            <person name="Magnuson J.K."/>
            <person name="Spatafora J.W."/>
            <person name="Maurice S."/>
            <person name="Pangilinan J."/>
            <person name="Andreopoulos W."/>
            <person name="LaButti K."/>
            <person name="Hundley H."/>
            <person name="Na H."/>
            <person name="Kuo A."/>
            <person name="Barry K."/>
            <person name="Lipzen A."/>
            <person name="Henrissat B."/>
            <person name="Riley R."/>
            <person name="Ahrendt S."/>
            <person name="Nagy L.G."/>
            <person name="Grigoriev I.V."/>
            <person name="Martin F."/>
            <person name="Rosso M.N."/>
        </authorList>
    </citation>
    <scope>NUCLEOTIDE SEQUENCE</scope>
    <source>
        <strain evidence="1">CBS 384.51</strain>
    </source>
</reference>
<gene>
    <name evidence="1" type="ORF">BDY19DRAFT_923490</name>
</gene>
<evidence type="ECO:0000313" key="2">
    <source>
        <dbReference type="Proteomes" id="UP001055072"/>
    </source>
</evidence>
<protein>
    <submittedName>
        <fullName evidence="1">Uncharacterized protein</fullName>
    </submittedName>
</protein>
<sequence>MPLRSAAQRLTIRAPRLNSANLKRLMSSNELPAYAHRENDFKHTQPPNPNWDLGQGIPNDGFIAKEWNRDLEKGWKSWKLNELPVKETYQLLTSAVVPRPIAFVASQSAGGVPNLAPMSYFNAVSANPPLLSISLTLSPRRPKNTRENILNTRQFTVNIISDTFVEAANACSVEAPAEIDEWIVSGLTPEPSESILVPRVQESAVSFECELYKHIDITALDSDKPTNTLILGLIKQVHVRKAVLSQTEDTVDAAKLRPVARLGGNTYVRLGDTFELGRPSWRAWQDKVKKMHEEKKGSSSVDLKRQH</sequence>
<dbReference type="EMBL" id="MU274902">
    <property type="protein sequence ID" value="KAI0093389.1"/>
    <property type="molecule type" value="Genomic_DNA"/>
</dbReference>
<name>A0ACB8UGJ5_9APHY</name>
<keyword evidence="2" id="KW-1185">Reference proteome</keyword>
<accession>A0ACB8UGJ5</accession>